<comment type="subcellular location">
    <subcellularLocation>
        <location evidence="1">Membrane</location>
        <topology evidence="1">Single-pass type I membrane protein</topology>
    </subcellularLocation>
</comment>
<keyword evidence="7" id="KW-0325">Glycoprotein</keyword>
<dbReference type="PROSITE" id="PS51289">
    <property type="entry name" value="GLG1_C_RICH"/>
    <property type="match status" value="5"/>
</dbReference>
<feature type="repeat" description="Cys-rich GLG1" evidence="8">
    <location>
        <begin position="758"/>
        <end position="816"/>
    </location>
</feature>
<keyword evidence="2" id="KW-0812">Transmembrane</keyword>
<evidence type="ECO:0000313" key="11">
    <source>
        <dbReference type="Proteomes" id="UP001516400"/>
    </source>
</evidence>
<feature type="signal peptide" evidence="9">
    <location>
        <begin position="1"/>
        <end position="15"/>
    </location>
</feature>
<evidence type="ECO:0000256" key="6">
    <source>
        <dbReference type="ARBA" id="ARBA00023136"/>
    </source>
</evidence>
<dbReference type="InterPro" id="IPR017873">
    <property type="entry name" value="Cys-rich_GLG1_repeat_euk"/>
</dbReference>
<name>A0ABD2NT44_9CUCU</name>
<dbReference type="GO" id="GO:0016020">
    <property type="term" value="C:membrane"/>
    <property type="evidence" value="ECO:0007669"/>
    <property type="project" value="UniProtKB-SubCell"/>
</dbReference>
<feature type="repeat" description="Cys-rich GLG1" evidence="8">
    <location>
        <begin position="190"/>
        <end position="250"/>
    </location>
</feature>
<keyword evidence="4" id="KW-0677">Repeat</keyword>
<feature type="repeat" description="Cys-rich GLG1" evidence="8">
    <location>
        <begin position="380"/>
        <end position="442"/>
    </location>
</feature>
<keyword evidence="6" id="KW-0472">Membrane</keyword>
<dbReference type="InterPro" id="IPR001893">
    <property type="entry name" value="Cys-rich_GLG1_repeat"/>
</dbReference>
<sequence>MILSSLILFCSVALSFEETLLRKKEKLILEDPECPQVKKYCDSNSVNSETSSDIEVLECLLTLSQVQLANLKPKCQHVIWLHIKELTSNEKVQEILEPHCMKDLSELKCTSEKNVFFLRCIVENKDNIHEDSCYKIVDRLETVVFQDFRLIPNFMKECIADIEKLQCGRIDTNSLSQAQTVVCLQMKMQNISSSCKRELFSLAEIQANNIKIDRQLYMACKEDHLKFCPQFIAGGGRVFTCLMQQDQSRLSALCIANILRRQKLISQDYKVSKGLMRACRDDIRHTHCRKQTSNDKTIRLAQILLCLEGVLRNGSKLDHDCEREIIEHRKLLMEDYRLSPEIVNDCKLEIKTLCSGVEVGGKTIHCLMDNARLTKHLKRKLSDTCMRALETLIKQTDAGEDWRVDPVLYEACYPVVQTLCRNIKGGDAKVMSCLMDNIGDEGMLDNCEDALMQIQYFVARDFKLDPQLYSACKDHAINVCHASRSWADEKSPSYDNQVLPCLYRYGYVDDNKNQLNKKCLQEIKRVMRQRAQSVDLHPEIEEPCLDDLSEFCFDKTKKGEEMVCLQKNLDNLSDNCQKAVETFTEIEGGNVQLNNYITSHCKREMKDLCGLEMEKDEGDIMECLISHKNDPLIRKNQACRASIEHFQIISLRNYKFTYKFKIACKKHAMRFCTNAKTKNDVINCLSERITNDTIRGEKSVIPKECRQQLKAQLFQQRENIDFDPKLKAACIKDIEAYCPHAEHGNAQVLECLQSVFKKLSDKCEKEVFKVKKQEITDNSIDYALMTMCADTINSFCPNHERKDVLECLKKNKDERRFDKNVV</sequence>
<proteinExistence type="predicted"/>
<dbReference type="PANTHER" id="PTHR11884">
    <property type="entry name" value="SELECTIN LIGAND RELATED"/>
    <property type="match status" value="1"/>
</dbReference>
<dbReference type="EMBL" id="JABFTP020000144">
    <property type="protein sequence ID" value="KAL3281561.1"/>
    <property type="molecule type" value="Genomic_DNA"/>
</dbReference>
<dbReference type="InterPro" id="IPR039728">
    <property type="entry name" value="GLG1"/>
</dbReference>
<keyword evidence="11" id="KW-1185">Reference proteome</keyword>
<evidence type="ECO:0000256" key="4">
    <source>
        <dbReference type="ARBA" id="ARBA00022737"/>
    </source>
</evidence>
<evidence type="ECO:0008006" key="12">
    <source>
        <dbReference type="Google" id="ProtNLM"/>
    </source>
</evidence>
<evidence type="ECO:0000256" key="8">
    <source>
        <dbReference type="PROSITE-ProRule" id="PRU00622"/>
    </source>
</evidence>
<evidence type="ECO:0000313" key="10">
    <source>
        <dbReference type="EMBL" id="KAL3281561.1"/>
    </source>
</evidence>
<comment type="caution">
    <text evidence="10">The sequence shown here is derived from an EMBL/GenBank/DDBJ whole genome shotgun (WGS) entry which is preliminary data.</text>
</comment>
<accession>A0ABD2NT44</accession>
<evidence type="ECO:0000256" key="7">
    <source>
        <dbReference type="ARBA" id="ARBA00023180"/>
    </source>
</evidence>
<feature type="repeat" description="Cys-rich GLG1" evidence="8">
    <location>
        <begin position="514"/>
        <end position="573"/>
    </location>
</feature>
<protein>
    <recommendedName>
        <fullName evidence="12">Golgi apparatus protein 1</fullName>
    </recommendedName>
</protein>
<evidence type="ECO:0000256" key="2">
    <source>
        <dbReference type="ARBA" id="ARBA00022692"/>
    </source>
</evidence>
<evidence type="ECO:0000256" key="5">
    <source>
        <dbReference type="ARBA" id="ARBA00022989"/>
    </source>
</evidence>
<dbReference type="Proteomes" id="UP001516400">
    <property type="component" value="Unassembled WGS sequence"/>
</dbReference>
<feature type="repeat" description="Cys-rich GLG1" evidence="8">
    <location>
        <begin position="316"/>
        <end position="375"/>
    </location>
</feature>
<gene>
    <name evidence="10" type="ORF">HHI36_004769</name>
</gene>
<dbReference type="Pfam" id="PF00839">
    <property type="entry name" value="Cys_rich_FGFR"/>
    <property type="match status" value="11"/>
</dbReference>
<evidence type="ECO:0000256" key="3">
    <source>
        <dbReference type="ARBA" id="ARBA00022729"/>
    </source>
</evidence>
<reference evidence="10 11" key="1">
    <citation type="journal article" date="2021" name="BMC Biol.">
        <title>Horizontally acquired antibacterial genes associated with adaptive radiation of ladybird beetles.</title>
        <authorList>
            <person name="Li H.S."/>
            <person name="Tang X.F."/>
            <person name="Huang Y.H."/>
            <person name="Xu Z.Y."/>
            <person name="Chen M.L."/>
            <person name="Du X.Y."/>
            <person name="Qiu B.Y."/>
            <person name="Chen P.T."/>
            <person name="Zhang W."/>
            <person name="Slipinski A."/>
            <person name="Escalona H.E."/>
            <person name="Waterhouse R.M."/>
            <person name="Zwick A."/>
            <person name="Pang H."/>
        </authorList>
    </citation>
    <scope>NUCLEOTIDE SEQUENCE [LARGE SCALE GENOMIC DNA]</scope>
    <source>
        <strain evidence="10">SYSU2018</strain>
    </source>
</reference>
<feature type="chain" id="PRO_5044792868" description="Golgi apparatus protein 1" evidence="9">
    <location>
        <begin position="16"/>
        <end position="822"/>
    </location>
</feature>
<keyword evidence="5" id="KW-1133">Transmembrane helix</keyword>
<dbReference type="PANTHER" id="PTHR11884:SF1">
    <property type="entry name" value="GOLGI APPARATUS PROTEIN 1"/>
    <property type="match status" value="1"/>
</dbReference>
<organism evidence="10 11">
    <name type="scientific">Cryptolaemus montrouzieri</name>
    <dbReference type="NCBI Taxonomy" id="559131"/>
    <lineage>
        <taxon>Eukaryota</taxon>
        <taxon>Metazoa</taxon>
        <taxon>Ecdysozoa</taxon>
        <taxon>Arthropoda</taxon>
        <taxon>Hexapoda</taxon>
        <taxon>Insecta</taxon>
        <taxon>Pterygota</taxon>
        <taxon>Neoptera</taxon>
        <taxon>Endopterygota</taxon>
        <taxon>Coleoptera</taxon>
        <taxon>Polyphaga</taxon>
        <taxon>Cucujiformia</taxon>
        <taxon>Coccinelloidea</taxon>
        <taxon>Coccinellidae</taxon>
        <taxon>Scymninae</taxon>
        <taxon>Scymnini</taxon>
        <taxon>Cryptolaemus</taxon>
    </lineage>
</organism>
<keyword evidence="3 9" id="KW-0732">Signal</keyword>
<evidence type="ECO:0000256" key="1">
    <source>
        <dbReference type="ARBA" id="ARBA00004479"/>
    </source>
</evidence>
<evidence type="ECO:0000256" key="9">
    <source>
        <dbReference type="SAM" id="SignalP"/>
    </source>
</evidence>
<dbReference type="AlphaFoldDB" id="A0ABD2NT44"/>